<evidence type="ECO:0000313" key="2">
    <source>
        <dbReference type="EMBL" id="KAF6137531.1"/>
    </source>
</evidence>
<feature type="region of interest" description="Disordered" evidence="1">
    <location>
        <begin position="104"/>
        <end position="179"/>
    </location>
</feature>
<evidence type="ECO:0000313" key="3">
    <source>
        <dbReference type="Proteomes" id="UP000541444"/>
    </source>
</evidence>
<protein>
    <submittedName>
        <fullName evidence="2">Uncharacterized protein</fullName>
    </submittedName>
</protein>
<gene>
    <name evidence="2" type="ORF">GIB67_031810</name>
</gene>
<feature type="compositionally biased region" description="Low complexity" evidence="1">
    <location>
        <begin position="123"/>
        <end position="134"/>
    </location>
</feature>
<accession>A0A7J7L4G5</accession>
<evidence type="ECO:0000256" key="1">
    <source>
        <dbReference type="SAM" id="MobiDB-lite"/>
    </source>
</evidence>
<keyword evidence="3" id="KW-1185">Reference proteome</keyword>
<dbReference type="AlphaFoldDB" id="A0A7J7L4G5"/>
<sequence length="179" mass="19845">MYKNIKKYHRGTHLEKLVWGAAKAWKQTEKKEFLDQLKLNDPATYDRVEGTIDKCFVAISGSGQKWKVNLEKLECQHREGQIIGSHANKDSFFYFIDIVRRGNSARSGRGRENSNTESGTAVNFGRGNGRNMGRATTSTRGKCIADKTGKSAITNTERGTTSNNGRGNGTNIGRGSEQL</sequence>
<dbReference type="Proteomes" id="UP000541444">
    <property type="component" value="Unassembled WGS sequence"/>
</dbReference>
<proteinExistence type="predicted"/>
<name>A0A7J7L4G5_9MAGN</name>
<reference evidence="2 3" key="1">
    <citation type="journal article" date="2020" name="IScience">
        <title>Genome Sequencing of the Endangered Kingdonia uniflora (Circaeasteraceae, Ranunculales) Reveals Potential Mechanisms of Evolutionary Specialization.</title>
        <authorList>
            <person name="Sun Y."/>
            <person name="Deng T."/>
            <person name="Zhang A."/>
            <person name="Moore M.J."/>
            <person name="Landis J.B."/>
            <person name="Lin N."/>
            <person name="Zhang H."/>
            <person name="Zhang X."/>
            <person name="Huang J."/>
            <person name="Zhang X."/>
            <person name="Sun H."/>
            <person name="Wang H."/>
        </authorList>
    </citation>
    <scope>NUCLEOTIDE SEQUENCE [LARGE SCALE GENOMIC DNA]</scope>
    <source>
        <strain evidence="2">TB1705</strain>
        <tissue evidence="2">Leaf</tissue>
    </source>
</reference>
<comment type="caution">
    <text evidence="2">The sequence shown here is derived from an EMBL/GenBank/DDBJ whole genome shotgun (WGS) entry which is preliminary data.</text>
</comment>
<organism evidence="2 3">
    <name type="scientific">Kingdonia uniflora</name>
    <dbReference type="NCBI Taxonomy" id="39325"/>
    <lineage>
        <taxon>Eukaryota</taxon>
        <taxon>Viridiplantae</taxon>
        <taxon>Streptophyta</taxon>
        <taxon>Embryophyta</taxon>
        <taxon>Tracheophyta</taxon>
        <taxon>Spermatophyta</taxon>
        <taxon>Magnoliopsida</taxon>
        <taxon>Ranunculales</taxon>
        <taxon>Circaeasteraceae</taxon>
        <taxon>Kingdonia</taxon>
    </lineage>
</organism>
<dbReference type="OrthoDB" id="687700at2759"/>
<feature type="compositionally biased region" description="Low complexity" evidence="1">
    <location>
        <begin position="154"/>
        <end position="165"/>
    </location>
</feature>
<dbReference type="EMBL" id="JACGCM010002647">
    <property type="protein sequence ID" value="KAF6137531.1"/>
    <property type="molecule type" value="Genomic_DNA"/>
</dbReference>